<keyword evidence="1" id="KW-0812">Transmembrane</keyword>
<evidence type="ECO:0000256" key="1">
    <source>
        <dbReference type="SAM" id="Phobius"/>
    </source>
</evidence>
<keyword evidence="1" id="KW-0472">Membrane</keyword>
<accession>A0ABW0YJD7</accession>
<dbReference type="RefSeq" id="WP_054637090.1">
    <property type="nucleotide sequence ID" value="NZ_JBHSOZ010000002.1"/>
</dbReference>
<dbReference type="InterPro" id="IPR032820">
    <property type="entry name" value="ATPase_put"/>
</dbReference>
<proteinExistence type="predicted"/>
<dbReference type="Pfam" id="PF09527">
    <property type="entry name" value="ATPase_gene1"/>
    <property type="match status" value="1"/>
</dbReference>
<sequence>MSNQKKPPQDFRAIALMSSVLSYLVGPLLVGIFGGRWLDGLLGTEPLFLVLGILGGLGAGVYGLVRLLGHYLGDDDE</sequence>
<feature type="transmembrane region" description="Helical" evidence="1">
    <location>
        <begin position="12"/>
        <end position="34"/>
    </location>
</feature>
<comment type="caution">
    <text evidence="2">The sequence shown here is derived from an EMBL/GenBank/DDBJ whole genome shotgun (WGS) entry which is preliminary data.</text>
</comment>
<evidence type="ECO:0000313" key="3">
    <source>
        <dbReference type="Proteomes" id="UP001596142"/>
    </source>
</evidence>
<gene>
    <name evidence="2" type="ORF">ACFPU1_01815</name>
</gene>
<organism evidence="2 3">
    <name type="scientific">Thalassorhabdus alkalitolerans</name>
    <dbReference type="NCBI Taxonomy" id="2282697"/>
    <lineage>
        <taxon>Bacteria</taxon>
        <taxon>Bacillati</taxon>
        <taxon>Bacillota</taxon>
        <taxon>Bacilli</taxon>
        <taxon>Bacillales</taxon>
        <taxon>Bacillaceae</taxon>
        <taxon>Thalassorhabdus</taxon>
    </lineage>
</organism>
<dbReference type="Proteomes" id="UP001596142">
    <property type="component" value="Unassembled WGS sequence"/>
</dbReference>
<feature type="transmembrane region" description="Helical" evidence="1">
    <location>
        <begin position="46"/>
        <end position="65"/>
    </location>
</feature>
<name>A0ABW0YJD7_9BACI</name>
<protein>
    <submittedName>
        <fullName evidence="2">AtpZ/AtpI family protein</fullName>
    </submittedName>
</protein>
<evidence type="ECO:0000313" key="2">
    <source>
        <dbReference type="EMBL" id="MFC5711512.1"/>
    </source>
</evidence>
<reference evidence="3" key="1">
    <citation type="journal article" date="2019" name="Int. J. Syst. Evol. Microbiol.">
        <title>The Global Catalogue of Microorganisms (GCM) 10K type strain sequencing project: providing services to taxonomists for standard genome sequencing and annotation.</title>
        <authorList>
            <consortium name="The Broad Institute Genomics Platform"/>
            <consortium name="The Broad Institute Genome Sequencing Center for Infectious Disease"/>
            <person name="Wu L."/>
            <person name="Ma J."/>
        </authorList>
    </citation>
    <scope>NUCLEOTIDE SEQUENCE [LARGE SCALE GENOMIC DNA]</scope>
    <source>
        <strain evidence="3">CECT 7184</strain>
    </source>
</reference>
<keyword evidence="1" id="KW-1133">Transmembrane helix</keyword>
<keyword evidence="3" id="KW-1185">Reference proteome</keyword>
<dbReference type="EMBL" id="JBHSOZ010000002">
    <property type="protein sequence ID" value="MFC5711512.1"/>
    <property type="molecule type" value="Genomic_DNA"/>
</dbReference>